<evidence type="ECO:0000313" key="2">
    <source>
        <dbReference type="EMBL" id="PIU02360.1"/>
    </source>
</evidence>
<dbReference type="Pfam" id="PF00753">
    <property type="entry name" value="Lactamase_B"/>
    <property type="match status" value="1"/>
</dbReference>
<feature type="domain" description="Metallo-beta-lactamase" evidence="1">
    <location>
        <begin position="42"/>
        <end position="262"/>
    </location>
</feature>
<dbReference type="InterPro" id="IPR036866">
    <property type="entry name" value="RibonucZ/Hydroxyglut_hydro"/>
</dbReference>
<protein>
    <recommendedName>
        <fullName evidence="1">Metallo-beta-lactamase domain-containing protein</fullName>
    </recommendedName>
</protein>
<evidence type="ECO:0000313" key="3">
    <source>
        <dbReference type="Proteomes" id="UP000231214"/>
    </source>
</evidence>
<dbReference type="SMART" id="SM00849">
    <property type="entry name" value="Lactamase_B"/>
    <property type="match status" value="1"/>
</dbReference>
<sequence length="306" mass="33105">MAMASKTRFCFISLALLAGLVWSAVHQLPDNRLHLVFCDVGQGDAILAIHGSSQILIDGGPGNQVLTCLEEHLPFWDRRIEMVMLTHPEADHLTGLIEVAKRYEVGQFVVNALANDTAVFREWRQAVLAEGTSVYSPQAGDGLRLGPIELKVLWAQSDPELANLFVNHPGGVSAALPSDEILGAATIKDDFNETSIVTLLSFGSFDAFLSGDIGFDTEGQLVLEGLPTVEVIKVAHHGSKYSSSEAFLQAVSPEVAVISVGKNSFGHPTEEVLQKLRNLEIKILRTDQDGSIEIVSDGKSWYTAGQ</sequence>
<dbReference type="Proteomes" id="UP000231214">
    <property type="component" value="Unassembled WGS sequence"/>
</dbReference>
<organism evidence="2 3">
    <name type="scientific">Candidatus Shapirobacteria bacterium CG09_land_8_20_14_0_10_49_15</name>
    <dbReference type="NCBI Taxonomy" id="1974482"/>
    <lineage>
        <taxon>Bacteria</taxon>
        <taxon>Candidatus Shapironibacteriota</taxon>
    </lineage>
</organism>
<dbReference type="Gene3D" id="3.60.15.10">
    <property type="entry name" value="Ribonuclease Z/Hydroxyacylglutathione hydrolase-like"/>
    <property type="match status" value="1"/>
</dbReference>
<dbReference type="InterPro" id="IPR052159">
    <property type="entry name" value="Competence_DNA_uptake"/>
</dbReference>
<comment type="caution">
    <text evidence="2">The sequence shown here is derived from an EMBL/GenBank/DDBJ whole genome shotgun (WGS) entry which is preliminary data.</text>
</comment>
<proteinExistence type="predicted"/>
<dbReference type="PANTHER" id="PTHR30619">
    <property type="entry name" value="DNA INTERNALIZATION/COMPETENCE PROTEIN COMEC/REC2"/>
    <property type="match status" value="1"/>
</dbReference>
<reference evidence="3" key="1">
    <citation type="submission" date="2017-09" db="EMBL/GenBank/DDBJ databases">
        <title>Depth-based differentiation of microbial function through sediment-hosted aquifers and enrichment of novel symbionts in the deep terrestrial subsurface.</title>
        <authorList>
            <person name="Probst A.J."/>
            <person name="Ladd B."/>
            <person name="Jarett J.K."/>
            <person name="Geller-Mcgrath D.E."/>
            <person name="Sieber C.M.K."/>
            <person name="Emerson J.B."/>
            <person name="Anantharaman K."/>
            <person name="Thomas B.C."/>
            <person name="Malmstrom R."/>
            <person name="Stieglmeier M."/>
            <person name="Klingl A."/>
            <person name="Woyke T."/>
            <person name="Ryan C.M."/>
            <person name="Banfield J.F."/>
        </authorList>
    </citation>
    <scope>NUCLEOTIDE SEQUENCE [LARGE SCALE GENOMIC DNA]</scope>
</reference>
<accession>A0A2M6XBB0</accession>
<dbReference type="PANTHER" id="PTHR30619:SF1">
    <property type="entry name" value="RECOMBINATION PROTEIN 2"/>
    <property type="match status" value="1"/>
</dbReference>
<evidence type="ECO:0000259" key="1">
    <source>
        <dbReference type="SMART" id="SM00849"/>
    </source>
</evidence>
<dbReference type="EMBL" id="PEZK01000010">
    <property type="protein sequence ID" value="PIU02360.1"/>
    <property type="molecule type" value="Genomic_DNA"/>
</dbReference>
<dbReference type="AlphaFoldDB" id="A0A2M6XBB0"/>
<dbReference type="SUPFAM" id="SSF56281">
    <property type="entry name" value="Metallo-hydrolase/oxidoreductase"/>
    <property type="match status" value="1"/>
</dbReference>
<gene>
    <name evidence="2" type="ORF">COT66_00545</name>
</gene>
<dbReference type="InterPro" id="IPR035681">
    <property type="entry name" value="ComA-like_MBL"/>
</dbReference>
<dbReference type="CDD" id="cd07731">
    <property type="entry name" value="ComA-like_MBL-fold"/>
    <property type="match status" value="1"/>
</dbReference>
<dbReference type="InterPro" id="IPR001279">
    <property type="entry name" value="Metallo-B-lactamas"/>
</dbReference>
<name>A0A2M6XBB0_9BACT</name>